<feature type="transmembrane region" description="Helical" evidence="2">
    <location>
        <begin position="86"/>
        <end position="107"/>
    </location>
</feature>
<evidence type="ECO:0000313" key="3">
    <source>
        <dbReference type="EMBL" id="KAF4073465.1"/>
    </source>
</evidence>
<accession>A0A7J5ZSA4</accession>
<organism evidence="3 4">
    <name type="scientific">Ameiurus melas</name>
    <name type="common">Black bullhead</name>
    <name type="synonym">Silurus melas</name>
    <dbReference type="NCBI Taxonomy" id="219545"/>
    <lineage>
        <taxon>Eukaryota</taxon>
        <taxon>Metazoa</taxon>
        <taxon>Chordata</taxon>
        <taxon>Craniata</taxon>
        <taxon>Vertebrata</taxon>
        <taxon>Euteleostomi</taxon>
        <taxon>Actinopterygii</taxon>
        <taxon>Neopterygii</taxon>
        <taxon>Teleostei</taxon>
        <taxon>Ostariophysi</taxon>
        <taxon>Siluriformes</taxon>
        <taxon>Ictaluridae</taxon>
        <taxon>Ameiurus</taxon>
    </lineage>
</organism>
<evidence type="ECO:0000313" key="4">
    <source>
        <dbReference type="Proteomes" id="UP000593565"/>
    </source>
</evidence>
<keyword evidence="2" id="KW-1133">Transmembrane helix</keyword>
<evidence type="ECO:0000256" key="2">
    <source>
        <dbReference type="SAM" id="Phobius"/>
    </source>
</evidence>
<comment type="caution">
    <text evidence="3">The sequence shown here is derived from an EMBL/GenBank/DDBJ whole genome shotgun (WGS) entry which is preliminary data.</text>
</comment>
<keyword evidence="2" id="KW-0812">Transmembrane</keyword>
<feature type="region of interest" description="Disordered" evidence="1">
    <location>
        <begin position="180"/>
        <end position="203"/>
    </location>
</feature>
<sequence length="203" mass="22648">MAVEKRVTEFLRGRVGNLGISSIVLVVLEKIMDNDFICPCQPGYNEWICACYAAGPSIFSFVFTLFFVDPKPDDKVMKGKSTCDRFLYSALVAFIWLFLFFVDGGYVSCACSRWGGEYTETGALKWCKPTGNETSVFESQEKTERCITISQFAGFGIVLVISIILGISLCCKSRCEDGVQQNGEPQEQNRDVPLSYRNNDGRA</sequence>
<gene>
    <name evidence="3" type="ORF">AMELA_G00258890</name>
</gene>
<feature type="transmembrane region" description="Helical" evidence="2">
    <location>
        <begin position="15"/>
        <end position="32"/>
    </location>
</feature>
<keyword evidence="2" id="KW-0472">Membrane</keyword>
<proteinExistence type="predicted"/>
<feature type="transmembrane region" description="Helical" evidence="2">
    <location>
        <begin position="44"/>
        <end position="66"/>
    </location>
</feature>
<protein>
    <submittedName>
        <fullName evidence="3">Uncharacterized protein</fullName>
    </submittedName>
</protein>
<reference evidence="3 4" key="1">
    <citation type="submission" date="2020-02" db="EMBL/GenBank/DDBJ databases">
        <title>A chromosome-scale genome assembly of the black bullhead catfish (Ameiurus melas).</title>
        <authorList>
            <person name="Wen M."/>
            <person name="Zham M."/>
            <person name="Cabau C."/>
            <person name="Klopp C."/>
            <person name="Donnadieu C."/>
            <person name="Roques C."/>
            <person name="Bouchez O."/>
            <person name="Lampietro C."/>
            <person name="Jouanno E."/>
            <person name="Herpin A."/>
            <person name="Louis A."/>
            <person name="Berthelot C."/>
            <person name="Parey E."/>
            <person name="Roest-Crollius H."/>
            <person name="Braasch I."/>
            <person name="Postlethwait J."/>
            <person name="Robinson-Rechavi M."/>
            <person name="Echchiki A."/>
            <person name="Begum T."/>
            <person name="Montfort J."/>
            <person name="Schartl M."/>
            <person name="Bobe J."/>
            <person name="Guiguen Y."/>
        </authorList>
    </citation>
    <scope>NUCLEOTIDE SEQUENCE [LARGE SCALE GENOMIC DNA]</scope>
    <source>
        <strain evidence="3">M_S1</strain>
        <tissue evidence="3">Blood</tissue>
    </source>
</reference>
<keyword evidence="4" id="KW-1185">Reference proteome</keyword>
<dbReference type="AlphaFoldDB" id="A0A7J5ZSA4"/>
<dbReference type="Proteomes" id="UP000593565">
    <property type="component" value="Unassembled WGS sequence"/>
</dbReference>
<dbReference type="EMBL" id="JAAGNN010000024">
    <property type="protein sequence ID" value="KAF4073465.1"/>
    <property type="molecule type" value="Genomic_DNA"/>
</dbReference>
<evidence type="ECO:0000256" key="1">
    <source>
        <dbReference type="SAM" id="MobiDB-lite"/>
    </source>
</evidence>
<feature type="transmembrane region" description="Helical" evidence="2">
    <location>
        <begin position="152"/>
        <end position="171"/>
    </location>
</feature>
<name>A0A7J5ZSA4_AMEME</name>